<protein>
    <recommendedName>
        <fullName evidence="1">Fibrinogen C-terminal domain-containing protein</fullName>
    </recommendedName>
</protein>
<dbReference type="EMBL" id="CAJPWZ010001648">
    <property type="protein sequence ID" value="CAG2219988.1"/>
    <property type="molecule type" value="Genomic_DNA"/>
</dbReference>
<evidence type="ECO:0000313" key="2">
    <source>
        <dbReference type="EMBL" id="CAG2219988.1"/>
    </source>
</evidence>
<dbReference type="Gene3D" id="3.90.215.10">
    <property type="entry name" value="Gamma Fibrinogen, chain A, domain 1"/>
    <property type="match status" value="1"/>
</dbReference>
<dbReference type="Pfam" id="PF00147">
    <property type="entry name" value="Fibrinogen_C"/>
    <property type="match status" value="1"/>
</dbReference>
<feature type="domain" description="Fibrinogen C-terminal" evidence="1">
    <location>
        <begin position="94"/>
        <end position="204"/>
    </location>
</feature>
<dbReference type="InterPro" id="IPR050373">
    <property type="entry name" value="Fibrinogen_C-term_domain"/>
</dbReference>
<comment type="caution">
    <text evidence="2">The sequence shown here is derived from an EMBL/GenBank/DDBJ whole genome shotgun (WGS) entry which is preliminary data.</text>
</comment>
<name>A0A8S3SMT1_MYTED</name>
<dbReference type="InterPro" id="IPR002181">
    <property type="entry name" value="Fibrinogen_a/b/g_C_dom"/>
</dbReference>
<dbReference type="InterPro" id="IPR014716">
    <property type="entry name" value="Fibrinogen_a/b/g_C_1"/>
</dbReference>
<dbReference type="PANTHER" id="PTHR19143">
    <property type="entry name" value="FIBRINOGEN/TENASCIN/ANGIOPOEITIN"/>
    <property type="match status" value="1"/>
</dbReference>
<evidence type="ECO:0000313" key="3">
    <source>
        <dbReference type="Proteomes" id="UP000683360"/>
    </source>
</evidence>
<dbReference type="Proteomes" id="UP000683360">
    <property type="component" value="Unassembled WGS sequence"/>
</dbReference>
<evidence type="ECO:0000259" key="1">
    <source>
        <dbReference type="PROSITE" id="PS51406"/>
    </source>
</evidence>
<proteinExistence type="predicted"/>
<dbReference type="AlphaFoldDB" id="A0A8S3SMT1"/>
<organism evidence="2 3">
    <name type="scientific">Mytilus edulis</name>
    <name type="common">Blue mussel</name>
    <dbReference type="NCBI Taxonomy" id="6550"/>
    <lineage>
        <taxon>Eukaryota</taxon>
        <taxon>Metazoa</taxon>
        <taxon>Spiralia</taxon>
        <taxon>Lophotrochozoa</taxon>
        <taxon>Mollusca</taxon>
        <taxon>Bivalvia</taxon>
        <taxon>Autobranchia</taxon>
        <taxon>Pteriomorphia</taxon>
        <taxon>Mytilida</taxon>
        <taxon>Mytiloidea</taxon>
        <taxon>Mytilidae</taxon>
        <taxon>Mytilinae</taxon>
        <taxon>Mytilus</taxon>
    </lineage>
</organism>
<dbReference type="OrthoDB" id="9990035at2759"/>
<dbReference type="PROSITE" id="PS51406">
    <property type="entry name" value="FIBRINOGEN_C_2"/>
    <property type="match status" value="1"/>
</dbReference>
<dbReference type="SUPFAM" id="SSF56496">
    <property type="entry name" value="Fibrinogen C-terminal domain-like"/>
    <property type="match status" value="1"/>
</dbReference>
<keyword evidence="3" id="KW-1185">Reference proteome</keyword>
<gene>
    <name evidence="2" type="ORF">MEDL_33477</name>
</gene>
<dbReference type="GO" id="GO:0005615">
    <property type="term" value="C:extracellular space"/>
    <property type="evidence" value="ECO:0007669"/>
    <property type="project" value="TreeGrafter"/>
</dbReference>
<dbReference type="SMART" id="SM00186">
    <property type="entry name" value="FBG"/>
    <property type="match status" value="1"/>
</dbReference>
<reference evidence="2" key="1">
    <citation type="submission" date="2021-03" db="EMBL/GenBank/DDBJ databases">
        <authorList>
            <person name="Bekaert M."/>
        </authorList>
    </citation>
    <scope>NUCLEOTIDE SEQUENCE</scope>
</reference>
<dbReference type="InterPro" id="IPR036056">
    <property type="entry name" value="Fibrinogen-like_C"/>
</dbReference>
<sequence length="204" mass="23003">MWITVRVERLVMITVLNLQYMKPVDIVAQQTCAMIMVAEREVCDAVSGGMPIIGKKRSSIRSHLRSSACSRKREHTFDNQEWTPSRAYCSRAKNGTISYADYSIFHVGDESTKYLLNVTNYHGTAGDCLNSRYIDGRANGMKFSTTGQDNDMSSSNCAAQRKSGWWYSNCEHCDLNGKYGSYGPRWYLDLLGVVKSSTMMITKV</sequence>
<accession>A0A8S3SMT1</accession>